<organism evidence="5 6">
    <name type="scientific">Baekduia soli</name>
    <dbReference type="NCBI Taxonomy" id="496014"/>
    <lineage>
        <taxon>Bacteria</taxon>
        <taxon>Bacillati</taxon>
        <taxon>Actinomycetota</taxon>
        <taxon>Thermoleophilia</taxon>
        <taxon>Solirubrobacterales</taxon>
        <taxon>Baekduiaceae</taxon>
        <taxon>Baekduia</taxon>
    </lineage>
</organism>
<reference evidence="5 6" key="1">
    <citation type="journal article" date="2018" name="J. Microbiol.">
        <title>Baekduia soli gen. nov., sp. nov., a novel bacterium isolated from the soil of Baekdu Mountain and proposal of a novel family name, Baekduiaceae fam. nov.</title>
        <authorList>
            <person name="An D.S."/>
            <person name="Siddiqi M.Z."/>
            <person name="Kim K.H."/>
            <person name="Yu H.S."/>
            <person name="Im W.T."/>
        </authorList>
    </citation>
    <scope>NUCLEOTIDE SEQUENCE [LARGE SCALE GENOMIC DNA]</scope>
    <source>
        <strain evidence="5 6">BR7-21</strain>
    </source>
</reference>
<dbReference type="PANTHER" id="PTHR24305:SF166">
    <property type="entry name" value="CYTOCHROME P450 12A4, MITOCHONDRIAL-RELATED"/>
    <property type="match status" value="1"/>
</dbReference>
<dbReference type="InterPro" id="IPR050121">
    <property type="entry name" value="Cytochrome_P450_monoxygenase"/>
</dbReference>
<dbReference type="InterPro" id="IPR017972">
    <property type="entry name" value="Cyt_P450_CS"/>
</dbReference>
<dbReference type="GO" id="GO:0020037">
    <property type="term" value="F:heme binding"/>
    <property type="evidence" value="ECO:0007669"/>
    <property type="project" value="InterPro"/>
</dbReference>
<evidence type="ECO:0000256" key="3">
    <source>
        <dbReference type="PIRSR" id="PIRSR602401-1"/>
    </source>
</evidence>
<dbReference type="Gene3D" id="1.10.630.10">
    <property type="entry name" value="Cytochrome P450"/>
    <property type="match status" value="1"/>
</dbReference>
<dbReference type="PRINTS" id="PR00385">
    <property type="entry name" value="P450"/>
</dbReference>
<evidence type="ECO:0000313" key="5">
    <source>
        <dbReference type="EMBL" id="QEC47986.1"/>
    </source>
</evidence>
<dbReference type="AlphaFoldDB" id="A0A5B8U4F7"/>
<dbReference type="PANTHER" id="PTHR24305">
    <property type="entry name" value="CYTOCHROME P450"/>
    <property type="match status" value="1"/>
</dbReference>
<dbReference type="InterPro" id="IPR002401">
    <property type="entry name" value="Cyt_P450_E_grp-I"/>
</dbReference>
<dbReference type="GO" id="GO:0005506">
    <property type="term" value="F:iron ion binding"/>
    <property type="evidence" value="ECO:0007669"/>
    <property type="project" value="InterPro"/>
</dbReference>
<evidence type="ECO:0000256" key="2">
    <source>
        <dbReference type="ARBA" id="ARBA00010617"/>
    </source>
</evidence>
<dbReference type="InterPro" id="IPR036396">
    <property type="entry name" value="Cyt_P450_sf"/>
</dbReference>
<dbReference type="Proteomes" id="UP000321805">
    <property type="component" value="Chromosome"/>
</dbReference>
<dbReference type="GO" id="GO:0004497">
    <property type="term" value="F:monooxygenase activity"/>
    <property type="evidence" value="ECO:0007669"/>
    <property type="project" value="UniProtKB-KW"/>
</dbReference>
<dbReference type="Pfam" id="PF00067">
    <property type="entry name" value="p450"/>
    <property type="match status" value="1"/>
</dbReference>
<dbReference type="InterPro" id="IPR001128">
    <property type="entry name" value="Cyt_P450"/>
</dbReference>
<dbReference type="OrthoDB" id="7376058at2"/>
<proteinExistence type="inferred from homology"/>
<gene>
    <name evidence="5" type="ORF">FSW04_10675</name>
</gene>
<accession>A0A5B8U4F7</accession>
<dbReference type="PRINTS" id="PR00463">
    <property type="entry name" value="EP450I"/>
</dbReference>
<dbReference type="SUPFAM" id="SSF48264">
    <property type="entry name" value="Cytochrome P450"/>
    <property type="match status" value="1"/>
</dbReference>
<dbReference type="CDD" id="cd11053">
    <property type="entry name" value="CYP110-like"/>
    <property type="match status" value="1"/>
</dbReference>
<dbReference type="EMBL" id="CP042430">
    <property type="protein sequence ID" value="QEC47986.1"/>
    <property type="molecule type" value="Genomic_DNA"/>
</dbReference>
<dbReference type="KEGG" id="bsol:FSW04_10675"/>
<keyword evidence="6" id="KW-1185">Reference proteome</keyword>
<dbReference type="GO" id="GO:0016705">
    <property type="term" value="F:oxidoreductase activity, acting on paired donors, with incorporation or reduction of molecular oxygen"/>
    <property type="evidence" value="ECO:0007669"/>
    <property type="project" value="InterPro"/>
</dbReference>
<comment type="cofactor">
    <cofactor evidence="1 3">
        <name>heme</name>
        <dbReference type="ChEBI" id="CHEBI:30413"/>
    </cofactor>
</comment>
<sequence length="449" mass="49729">MSTVIDGLPPGPATPMPLQTLAMMTRQRPYLERQRRRHGPMFSLRLASLGRMVVLSDPALIKHTFTADAATLHAGSRSPLRRILGDNSLLGIDEDQHLQQRRLLLPPFKGQRMKAYESLIEEIAVEEIDRLPVGVEIATAGAMQRITLRAILRAVFGATGARLARLEALLPPWTELGQSLSRFPVVQRDLGRRSPWGRFLGMRAEIDGILDTLIADARSDPELGQRTDVLALMVQARRVDGSPMTAPEIRDQLVTMLAAGHETTAHTLSWAVERLRRHPGVLARLVAEVDAGEGKAFRDATIREVQRMRPVIAFAGRHTMKPFEVGGYRLPPGVLIGLSAGLTHYDPRLFPDPERFDPQRFLDVVPETYTWIPFGGGIRRCIGATFAHMEIDVVLRVLLSRVELVPTTAPDEPWRFRGVAWAPAHGGRAVLRRRPESVTRAAGPDVAAA</sequence>
<comment type="similarity">
    <text evidence="2 4">Belongs to the cytochrome P450 family.</text>
</comment>
<evidence type="ECO:0000256" key="1">
    <source>
        <dbReference type="ARBA" id="ARBA00001971"/>
    </source>
</evidence>
<evidence type="ECO:0000256" key="4">
    <source>
        <dbReference type="RuleBase" id="RU000461"/>
    </source>
</evidence>
<keyword evidence="4" id="KW-0560">Oxidoreductase</keyword>
<feature type="binding site" description="axial binding residue" evidence="3">
    <location>
        <position position="381"/>
    </location>
    <ligand>
        <name>heme</name>
        <dbReference type="ChEBI" id="CHEBI:30413"/>
    </ligand>
    <ligandPart>
        <name>Fe</name>
        <dbReference type="ChEBI" id="CHEBI:18248"/>
    </ligandPart>
</feature>
<dbReference type="RefSeq" id="WP_146919060.1">
    <property type="nucleotide sequence ID" value="NZ_CP042430.1"/>
</dbReference>
<keyword evidence="4" id="KW-0503">Monooxygenase</keyword>
<name>A0A5B8U4F7_9ACTN</name>
<keyword evidence="3 4" id="KW-0408">Iron</keyword>
<keyword evidence="3 4" id="KW-0349">Heme</keyword>
<protein>
    <submittedName>
        <fullName evidence="5">Cytochrome P450</fullName>
    </submittedName>
</protein>
<dbReference type="PROSITE" id="PS00086">
    <property type="entry name" value="CYTOCHROME_P450"/>
    <property type="match status" value="1"/>
</dbReference>
<keyword evidence="3 4" id="KW-0479">Metal-binding</keyword>
<evidence type="ECO:0000313" key="6">
    <source>
        <dbReference type="Proteomes" id="UP000321805"/>
    </source>
</evidence>